<keyword evidence="3" id="KW-1185">Reference proteome</keyword>
<evidence type="ECO:0000256" key="1">
    <source>
        <dbReference type="SAM" id="MobiDB-lite"/>
    </source>
</evidence>
<organism evidence="2 3">
    <name type="scientific">Penicillium cosmopolitanum</name>
    <dbReference type="NCBI Taxonomy" id="1131564"/>
    <lineage>
        <taxon>Eukaryota</taxon>
        <taxon>Fungi</taxon>
        <taxon>Dikarya</taxon>
        <taxon>Ascomycota</taxon>
        <taxon>Pezizomycotina</taxon>
        <taxon>Eurotiomycetes</taxon>
        <taxon>Eurotiomycetidae</taxon>
        <taxon>Eurotiales</taxon>
        <taxon>Aspergillaceae</taxon>
        <taxon>Penicillium</taxon>
    </lineage>
</organism>
<dbReference type="GeneID" id="81364786"/>
<dbReference type="Proteomes" id="UP001147747">
    <property type="component" value="Unassembled WGS sequence"/>
</dbReference>
<evidence type="ECO:0000313" key="2">
    <source>
        <dbReference type="EMBL" id="KAJ5414542.1"/>
    </source>
</evidence>
<sequence length="77" mass="8371">MRQDDSTPAGASAGTGTYPHTKTLPKMYQNVCIITPPSGPAKKMRLQLCTFSPFGFCLHNGAGISLYVCFDHFLNFA</sequence>
<dbReference type="RefSeq" id="XP_056494388.1">
    <property type="nucleotide sequence ID" value="XM_056625806.1"/>
</dbReference>
<dbReference type="EMBL" id="JAPZBU010000003">
    <property type="protein sequence ID" value="KAJ5414542.1"/>
    <property type="molecule type" value="Genomic_DNA"/>
</dbReference>
<evidence type="ECO:0000313" key="3">
    <source>
        <dbReference type="Proteomes" id="UP001147747"/>
    </source>
</evidence>
<protein>
    <submittedName>
        <fullName evidence="2">Uncharacterized protein</fullName>
    </submittedName>
</protein>
<name>A0A9X0BES9_9EURO</name>
<gene>
    <name evidence="2" type="ORF">N7509_001169</name>
</gene>
<accession>A0A9X0BES9</accession>
<dbReference type="AlphaFoldDB" id="A0A9X0BES9"/>
<comment type="caution">
    <text evidence="2">The sequence shown here is derived from an EMBL/GenBank/DDBJ whole genome shotgun (WGS) entry which is preliminary data.</text>
</comment>
<proteinExistence type="predicted"/>
<reference evidence="2" key="2">
    <citation type="journal article" date="2023" name="IMA Fungus">
        <title>Comparative genomic study of the Penicillium genus elucidates a diverse pangenome and 15 lateral gene transfer events.</title>
        <authorList>
            <person name="Petersen C."/>
            <person name="Sorensen T."/>
            <person name="Nielsen M.R."/>
            <person name="Sondergaard T.E."/>
            <person name="Sorensen J.L."/>
            <person name="Fitzpatrick D.A."/>
            <person name="Frisvad J.C."/>
            <person name="Nielsen K.L."/>
        </authorList>
    </citation>
    <scope>NUCLEOTIDE SEQUENCE</scope>
    <source>
        <strain evidence="2">IBT 29677</strain>
    </source>
</reference>
<reference evidence="2" key="1">
    <citation type="submission" date="2022-12" db="EMBL/GenBank/DDBJ databases">
        <authorList>
            <person name="Petersen C."/>
        </authorList>
    </citation>
    <scope>NUCLEOTIDE SEQUENCE</scope>
    <source>
        <strain evidence="2">IBT 29677</strain>
    </source>
</reference>
<feature type="region of interest" description="Disordered" evidence="1">
    <location>
        <begin position="1"/>
        <end position="21"/>
    </location>
</feature>